<evidence type="ECO:0000313" key="4">
    <source>
        <dbReference type="Proteomes" id="UP001157125"/>
    </source>
</evidence>
<keyword evidence="4" id="KW-1185">Reference proteome</keyword>
<keyword evidence="2" id="KW-0472">Membrane</keyword>
<evidence type="ECO:0000256" key="1">
    <source>
        <dbReference type="SAM" id="MobiDB-lite"/>
    </source>
</evidence>
<feature type="transmembrane region" description="Helical" evidence="2">
    <location>
        <begin position="175"/>
        <end position="208"/>
    </location>
</feature>
<feature type="region of interest" description="Disordered" evidence="1">
    <location>
        <begin position="461"/>
        <end position="500"/>
    </location>
</feature>
<feature type="transmembrane region" description="Helical" evidence="2">
    <location>
        <begin position="106"/>
        <end position="126"/>
    </location>
</feature>
<feature type="transmembrane region" description="Helical" evidence="2">
    <location>
        <begin position="215"/>
        <end position="234"/>
    </location>
</feature>
<feature type="transmembrane region" description="Helical" evidence="2">
    <location>
        <begin position="342"/>
        <end position="364"/>
    </location>
</feature>
<feature type="transmembrane region" description="Helical" evidence="2">
    <location>
        <begin position="76"/>
        <end position="99"/>
    </location>
</feature>
<organism evidence="3 4">
    <name type="scientific">Demequina litorisediminis</name>
    <dbReference type="NCBI Taxonomy" id="1849022"/>
    <lineage>
        <taxon>Bacteria</taxon>
        <taxon>Bacillati</taxon>
        <taxon>Actinomycetota</taxon>
        <taxon>Actinomycetes</taxon>
        <taxon>Micrococcales</taxon>
        <taxon>Demequinaceae</taxon>
        <taxon>Demequina</taxon>
    </lineage>
</organism>
<feature type="transmembrane region" description="Helical" evidence="2">
    <location>
        <begin position="277"/>
        <end position="299"/>
    </location>
</feature>
<sequence length="500" mass="50326">MIAVTAVAALLHGAWLLAVVRGDMLVGDALGVTDVSLGDLWDRGLGGWTEQSLGAPSIDGGLAPLLLPLALVPGGLAVGIGLLLSLAPLWAAMSAWGAVGAFTRSLWIRALTAGAYALMPAFLISIDEGRLGAVMVHVLLPVVALGVARGGGWHRGERLGDGEEYPAVRLPSSSAAMAGALALGGCVIAAPALLAPAVVFLVVLGLLARGSRWRIMSMALPALVIGLPGLIAAVEQGIGTADAVSILAREPGPSAASDASVLDLLLDPFGTVGGVPAILAVASGAMVAVVLVAVAVAALGGRRWRAVTGGLVLMGLGVGTAAVSAATVVSPDAGAGTSAVNGWAGAGLSVVAVGAMVAAAAGLDSVTMVGRGWQRIVVRSGAALGTAVILVSVAGHALAVAWPPRDDASTVRATSRDVIPLVAALEEDQSTRARVLLVGESGDTVTATVVAGDGTEVISTAGEPVGRWSLRRPHRRPHRGGRRRPRRGDRRPTRRRRRGR</sequence>
<dbReference type="RefSeq" id="WP_284328606.1">
    <property type="nucleotide sequence ID" value="NZ_BSUN01000001.1"/>
</dbReference>
<evidence type="ECO:0000313" key="3">
    <source>
        <dbReference type="EMBL" id="GMA36496.1"/>
    </source>
</evidence>
<feature type="transmembrane region" description="Helical" evidence="2">
    <location>
        <begin position="376"/>
        <end position="402"/>
    </location>
</feature>
<feature type="transmembrane region" description="Helical" evidence="2">
    <location>
        <begin position="311"/>
        <end position="330"/>
    </location>
</feature>
<comment type="caution">
    <text evidence="3">The sequence shown here is derived from an EMBL/GenBank/DDBJ whole genome shotgun (WGS) entry which is preliminary data.</text>
</comment>
<reference evidence="4" key="1">
    <citation type="journal article" date="2019" name="Int. J. Syst. Evol. Microbiol.">
        <title>The Global Catalogue of Microorganisms (GCM) 10K type strain sequencing project: providing services to taxonomists for standard genome sequencing and annotation.</title>
        <authorList>
            <consortium name="The Broad Institute Genomics Platform"/>
            <consortium name="The Broad Institute Genome Sequencing Center for Infectious Disease"/>
            <person name="Wu L."/>
            <person name="Ma J."/>
        </authorList>
    </citation>
    <scope>NUCLEOTIDE SEQUENCE [LARGE SCALE GENOMIC DNA]</scope>
    <source>
        <strain evidence="4">NBRC 112299</strain>
    </source>
</reference>
<proteinExistence type="predicted"/>
<dbReference type="Proteomes" id="UP001157125">
    <property type="component" value="Unassembled WGS sequence"/>
</dbReference>
<evidence type="ECO:0000256" key="2">
    <source>
        <dbReference type="SAM" id="Phobius"/>
    </source>
</evidence>
<evidence type="ECO:0008006" key="5">
    <source>
        <dbReference type="Google" id="ProtNLM"/>
    </source>
</evidence>
<dbReference type="EMBL" id="BSUN01000001">
    <property type="protein sequence ID" value="GMA36496.1"/>
    <property type="molecule type" value="Genomic_DNA"/>
</dbReference>
<protein>
    <recommendedName>
        <fullName evidence="5">Glycosyltransferase RgtA/B/C/D-like domain-containing protein</fullName>
    </recommendedName>
</protein>
<name>A0ABQ6IH47_9MICO</name>
<keyword evidence="2" id="KW-1133">Transmembrane helix</keyword>
<gene>
    <name evidence="3" type="ORF">GCM10025876_27000</name>
</gene>
<feature type="compositionally biased region" description="Basic residues" evidence="1">
    <location>
        <begin position="469"/>
        <end position="500"/>
    </location>
</feature>
<keyword evidence="2" id="KW-0812">Transmembrane</keyword>
<accession>A0ABQ6IH47</accession>